<name>A0A6J5K735_9BURK</name>
<sequence>MTKTIFNTLFPALHIAKGLSVVADAAAAPEQFQSEPDTAVRANAVSKQFKEMLGTFEVDLGVQHFFSDGLYARRMAIPAGYTVGTHALVGNHLGLLANGRVTVATDTSSADYVAPACIPFAARTNHNIVAHEDTVWYSLHATDCTDPDKIDEVLIQKGD</sequence>
<organism evidence="1 2">
    <name type="scientific">Paraburkholderia phenoliruptrix</name>
    <dbReference type="NCBI Taxonomy" id="252970"/>
    <lineage>
        <taxon>Bacteria</taxon>
        <taxon>Pseudomonadati</taxon>
        <taxon>Pseudomonadota</taxon>
        <taxon>Betaproteobacteria</taxon>
        <taxon>Burkholderiales</taxon>
        <taxon>Burkholderiaceae</taxon>
        <taxon>Paraburkholderia</taxon>
    </lineage>
</organism>
<gene>
    <name evidence="1" type="ORF">LMG9964_03868</name>
</gene>
<evidence type="ECO:0000313" key="2">
    <source>
        <dbReference type="Proteomes" id="UP000494102"/>
    </source>
</evidence>
<reference evidence="1 2" key="1">
    <citation type="submission" date="2020-04" db="EMBL/GenBank/DDBJ databases">
        <authorList>
            <person name="De Canck E."/>
        </authorList>
    </citation>
    <scope>NUCLEOTIDE SEQUENCE [LARGE SCALE GENOMIC DNA]</scope>
    <source>
        <strain evidence="1 2">LMG 9964</strain>
    </source>
</reference>
<dbReference type="EMBL" id="CADILN010000005">
    <property type="protein sequence ID" value="CAB4050203.1"/>
    <property type="molecule type" value="Genomic_DNA"/>
</dbReference>
<accession>A0A6J5K735</accession>
<protein>
    <submittedName>
        <fullName evidence="1">Uncharacterized protein</fullName>
    </submittedName>
</protein>
<dbReference type="RefSeq" id="WP_015002081.1">
    <property type="nucleotide sequence ID" value="NZ_CADILN010000005.1"/>
</dbReference>
<evidence type="ECO:0000313" key="1">
    <source>
        <dbReference type="EMBL" id="CAB4050203.1"/>
    </source>
</evidence>
<dbReference type="AlphaFoldDB" id="A0A6J5K735"/>
<dbReference type="Proteomes" id="UP000494102">
    <property type="component" value="Unassembled WGS sequence"/>
</dbReference>
<dbReference type="GeneID" id="27796210"/>
<proteinExistence type="predicted"/>